<evidence type="ECO:0000313" key="10">
    <source>
        <dbReference type="Proteomes" id="UP000292685"/>
    </source>
</evidence>
<keyword evidence="7" id="KW-0472">Membrane</keyword>
<evidence type="ECO:0000256" key="3">
    <source>
        <dbReference type="ARBA" id="ARBA00022801"/>
    </source>
</evidence>
<evidence type="ECO:0000256" key="6">
    <source>
        <dbReference type="SAM" id="MobiDB-lite"/>
    </source>
</evidence>
<keyword evidence="7" id="KW-0812">Transmembrane</keyword>
<dbReference type="InterPro" id="IPR036852">
    <property type="entry name" value="Peptidase_S8/S53_dom_sf"/>
</dbReference>
<dbReference type="InterPro" id="IPR015500">
    <property type="entry name" value="Peptidase_S8_subtilisin-rel"/>
</dbReference>
<dbReference type="RefSeq" id="WP_130450678.1">
    <property type="nucleotide sequence ID" value="NZ_SHLA01000001.1"/>
</dbReference>
<dbReference type="PRINTS" id="PR00723">
    <property type="entry name" value="SUBTILISIN"/>
</dbReference>
<feature type="domain" description="Peptidase S8/S53" evidence="8">
    <location>
        <begin position="61"/>
        <end position="366"/>
    </location>
</feature>
<dbReference type="PROSITE" id="PS00136">
    <property type="entry name" value="SUBTILASE_ASP"/>
    <property type="match status" value="1"/>
</dbReference>
<sequence length="498" mass="51502">MAQHAARSSRGMRRPLGALAVLAVAAGTVLIGPPANAAHPRDSQYWLEDYGIEEAWKTSRGEGVKVAVIDTGVDDSHPDLRGAVVGGTDSSGAGSSDGTEAIGPLPEHGTLVATMLAGRGNNETEIKRAEADAERQDIAYKRAKKKAEEEDEDPPEKPEPIEIPEPGPGDDGIIGVAPKAELLTASVWLGAENPAGVGIEEQIPNAVRWAVDQGADVINLSMGSTSTSWPQSWDEAFLYAEEHDVVVVAAAGNRAGGMTQVGAPATIPGVLTVAGVDREREASWDASTQGITIGVSAPADPLVGGLPGGGYAGWSGSSGAAPLVAGVAALIRSAEPDLPAADVINRILATADDAGDPGFDNIYGYGILDAEAALTTDVPPVESNPLGTIAEWIRVHRRADTDPSTEPAAPDQEATSSIDPVDAPRAAAPPERGEVLAPALLFGFGALALFVVAFGGARMARTRRLLQAQRVSEGTIADAEWKVGRGHDPFDDLPEKIK</sequence>
<dbReference type="SUPFAM" id="SSF52743">
    <property type="entry name" value="Subtilisin-like"/>
    <property type="match status" value="1"/>
</dbReference>
<reference evidence="9 10" key="1">
    <citation type="submission" date="2019-02" db="EMBL/GenBank/DDBJ databases">
        <title>Sequencing the genomes of 1000 actinobacteria strains.</title>
        <authorList>
            <person name="Klenk H.-P."/>
        </authorList>
    </citation>
    <scope>NUCLEOTIDE SEQUENCE [LARGE SCALE GENOMIC DNA]</scope>
    <source>
        <strain evidence="9 10">DSM 17364</strain>
    </source>
</reference>
<dbReference type="InterPro" id="IPR023827">
    <property type="entry name" value="Peptidase_S8_Asp-AS"/>
</dbReference>
<accession>A0A4Q8AD56</accession>
<dbReference type="EMBL" id="SHLA01000001">
    <property type="protein sequence ID" value="RZU62118.1"/>
    <property type="molecule type" value="Genomic_DNA"/>
</dbReference>
<comment type="similarity">
    <text evidence="1 5">Belongs to the peptidase S8 family.</text>
</comment>
<dbReference type="Proteomes" id="UP000292685">
    <property type="component" value="Unassembled WGS sequence"/>
</dbReference>
<evidence type="ECO:0000256" key="7">
    <source>
        <dbReference type="SAM" id="Phobius"/>
    </source>
</evidence>
<gene>
    <name evidence="9" type="ORF">EV380_1707</name>
</gene>
<feature type="region of interest" description="Disordered" evidence="6">
    <location>
        <begin position="85"/>
        <end position="106"/>
    </location>
</feature>
<evidence type="ECO:0000259" key="8">
    <source>
        <dbReference type="Pfam" id="PF00082"/>
    </source>
</evidence>
<keyword evidence="3 5" id="KW-0378">Hydrolase</keyword>
<dbReference type="GO" id="GO:0006508">
    <property type="term" value="P:proteolysis"/>
    <property type="evidence" value="ECO:0007669"/>
    <property type="project" value="UniProtKB-KW"/>
</dbReference>
<keyword evidence="10" id="KW-1185">Reference proteome</keyword>
<dbReference type="Pfam" id="PF00082">
    <property type="entry name" value="Peptidase_S8"/>
    <property type="match status" value="1"/>
</dbReference>
<evidence type="ECO:0000313" key="9">
    <source>
        <dbReference type="EMBL" id="RZU62118.1"/>
    </source>
</evidence>
<dbReference type="OrthoDB" id="9798386at2"/>
<dbReference type="PANTHER" id="PTHR43806">
    <property type="entry name" value="PEPTIDASE S8"/>
    <property type="match status" value="1"/>
</dbReference>
<keyword evidence="7" id="KW-1133">Transmembrane helix</keyword>
<dbReference type="Gene3D" id="3.40.50.200">
    <property type="entry name" value="Peptidase S8/S53 domain"/>
    <property type="match status" value="1"/>
</dbReference>
<feature type="region of interest" description="Disordered" evidence="6">
    <location>
        <begin position="142"/>
        <end position="169"/>
    </location>
</feature>
<evidence type="ECO:0000256" key="4">
    <source>
        <dbReference type="ARBA" id="ARBA00022825"/>
    </source>
</evidence>
<feature type="active site" description="Charge relay system" evidence="5">
    <location>
        <position position="108"/>
    </location>
</feature>
<name>A0A4Q8AD56_9MICC</name>
<evidence type="ECO:0000256" key="5">
    <source>
        <dbReference type="PROSITE-ProRule" id="PRU01240"/>
    </source>
</evidence>
<feature type="active site" description="Charge relay system" evidence="5">
    <location>
        <position position="70"/>
    </location>
</feature>
<dbReference type="AlphaFoldDB" id="A0A4Q8AD56"/>
<dbReference type="GO" id="GO:0004252">
    <property type="term" value="F:serine-type endopeptidase activity"/>
    <property type="evidence" value="ECO:0007669"/>
    <property type="project" value="UniProtKB-UniRule"/>
</dbReference>
<feature type="compositionally biased region" description="Low complexity" evidence="6">
    <location>
        <begin position="419"/>
        <end position="430"/>
    </location>
</feature>
<feature type="transmembrane region" description="Helical" evidence="7">
    <location>
        <begin position="435"/>
        <end position="457"/>
    </location>
</feature>
<feature type="active site" description="Charge relay system" evidence="5">
    <location>
        <position position="318"/>
    </location>
</feature>
<evidence type="ECO:0000256" key="1">
    <source>
        <dbReference type="ARBA" id="ARBA00011073"/>
    </source>
</evidence>
<proteinExistence type="inferred from homology"/>
<feature type="region of interest" description="Disordered" evidence="6">
    <location>
        <begin position="398"/>
        <end position="430"/>
    </location>
</feature>
<dbReference type="InterPro" id="IPR050131">
    <property type="entry name" value="Peptidase_S8_subtilisin-like"/>
</dbReference>
<organism evidence="9 10">
    <name type="scientific">Zhihengliuella halotolerans</name>
    <dbReference type="NCBI Taxonomy" id="370736"/>
    <lineage>
        <taxon>Bacteria</taxon>
        <taxon>Bacillati</taxon>
        <taxon>Actinomycetota</taxon>
        <taxon>Actinomycetes</taxon>
        <taxon>Micrococcales</taxon>
        <taxon>Micrococcaceae</taxon>
        <taxon>Zhihengliuella</taxon>
    </lineage>
</organism>
<comment type="caution">
    <text evidence="9">The sequence shown here is derived from an EMBL/GenBank/DDBJ whole genome shotgun (WGS) entry which is preliminary data.</text>
</comment>
<dbReference type="PROSITE" id="PS51892">
    <property type="entry name" value="SUBTILASE"/>
    <property type="match status" value="1"/>
</dbReference>
<keyword evidence="2 5" id="KW-0645">Protease</keyword>
<feature type="compositionally biased region" description="Low complexity" evidence="6">
    <location>
        <begin position="85"/>
        <end position="99"/>
    </location>
</feature>
<keyword evidence="4 5" id="KW-0720">Serine protease</keyword>
<dbReference type="PANTHER" id="PTHR43806:SF11">
    <property type="entry name" value="CEREVISIN-RELATED"/>
    <property type="match status" value="1"/>
</dbReference>
<protein>
    <submittedName>
        <fullName evidence="9">Subtilase family protein</fullName>
    </submittedName>
</protein>
<dbReference type="InterPro" id="IPR000209">
    <property type="entry name" value="Peptidase_S8/S53_dom"/>
</dbReference>
<evidence type="ECO:0000256" key="2">
    <source>
        <dbReference type="ARBA" id="ARBA00022670"/>
    </source>
</evidence>